<evidence type="ECO:0000256" key="1">
    <source>
        <dbReference type="ARBA" id="ARBA00005871"/>
    </source>
</evidence>
<organism evidence="10 11">
    <name type="scientific">Colletotrichum sojae</name>
    <dbReference type="NCBI Taxonomy" id="2175907"/>
    <lineage>
        <taxon>Eukaryota</taxon>
        <taxon>Fungi</taxon>
        <taxon>Dikarya</taxon>
        <taxon>Ascomycota</taxon>
        <taxon>Pezizomycotina</taxon>
        <taxon>Sordariomycetes</taxon>
        <taxon>Hypocreomycetidae</taxon>
        <taxon>Glomerellales</taxon>
        <taxon>Glomerellaceae</taxon>
        <taxon>Colletotrichum</taxon>
        <taxon>Colletotrichum orchidearum species complex</taxon>
    </lineage>
</organism>
<evidence type="ECO:0000256" key="7">
    <source>
        <dbReference type="ARBA" id="ARBA00038889"/>
    </source>
</evidence>
<dbReference type="Proteomes" id="UP000652219">
    <property type="component" value="Unassembled WGS sequence"/>
</dbReference>
<comment type="similarity">
    <text evidence="1">Belongs to the metallo-dependent hydrolases superfamily. ACMSD family.</text>
</comment>
<evidence type="ECO:0000259" key="9">
    <source>
        <dbReference type="Pfam" id="PF04909"/>
    </source>
</evidence>
<dbReference type="InterPro" id="IPR032466">
    <property type="entry name" value="Metal_Hydrolase"/>
</dbReference>
<dbReference type="GO" id="GO:0005829">
    <property type="term" value="C:cytosol"/>
    <property type="evidence" value="ECO:0007669"/>
    <property type="project" value="TreeGrafter"/>
</dbReference>
<keyword evidence="3 8" id="KW-0210">Decarboxylase</keyword>
<comment type="catalytic activity">
    <reaction evidence="6">
        <text>6-methylsalicylate + H(+) = 3-methylphenol + CO2</text>
        <dbReference type="Rhea" id="RHEA:23112"/>
        <dbReference type="ChEBI" id="CHEBI:15378"/>
        <dbReference type="ChEBI" id="CHEBI:16526"/>
        <dbReference type="ChEBI" id="CHEBI:17231"/>
        <dbReference type="ChEBI" id="CHEBI:36658"/>
        <dbReference type="EC" id="4.1.1.52"/>
    </reaction>
    <physiologicalReaction direction="left-to-right" evidence="6">
        <dbReference type="Rhea" id="RHEA:23113"/>
    </physiologicalReaction>
</comment>
<keyword evidence="5 8" id="KW-0456">Lyase</keyword>
<dbReference type="GO" id="GO:0019748">
    <property type="term" value="P:secondary metabolic process"/>
    <property type="evidence" value="ECO:0007669"/>
    <property type="project" value="TreeGrafter"/>
</dbReference>
<keyword evidence="4" id="KW-0862">Zinc</keyword>
<dbReference type="GO" id="GO:0016787">
    <property type="term" value="F:hydrolase activity"/>
    <property type="evidence" value="ECO:0007669"/>
    <property type="project" value="UniProtKB-KW"/>
</dbReference>
<evidence type="ECO:0000256" key="6">
    <source>
        <dbReference type="ARBA" id="ARBA00036832"/>
    </source>
</evidence>
<reference evidence="10 11" key="1">
    <citation type="journal article" date="2020" name="Phytopathology">
        <title>Genome Sequence Resources of Colletotrichum truncatum, C. plurivorum, C. musicola, and C. sojae: Four Species Pathogenic to Soybean (Glycine max).</title>
        <authorList>
            <person name="Rogerio F."/>
            <person name="Boufleur T.R."/>
            <person name="Ciampi-Guillardi M."/>
            <person name="Sukno S.A."/>
            <person name="Thon M.R."/>
            <person name="Massola Junior N.S."/>
            <person name="Baroncelli R."/>
        </authorList>
    </citation>
    <scope>NUCLEOTIDE SEQUENCE [LARGE SCALE GENOMIC DNA]</scope>
    <source>
        <strain evidence="10 11">LFN0009</strain>
    </source>
</reference>
<name>A0A8H6J767_9PEZI</name>
<evidence type="ECO:0000256" key="8">
    <source>
        <dbReference type="RuleBase" id="RU366045"/>
    </source>
</evidence>
<feature type="domain" description="Amidohydrolase-related" evidence="9">
    <location>
        <begin position="5"/>
        <end position="296"/>
    </location>
</feature>
<dbReference type="EC" id="4.1.1.52" evidence="7"/>
<evidence type="ECO:0000256" key="3">
    <source>
        <dbReference type="ARBA" id="ARBA00022793"/>
    </source>
</evidence>
<sequence>MLDRIDTHVHLLPPAYVAAIEADGGDPGKFPFPEQSFEAIVESMNKIGTSITILSVPSPNTAVASTEEAGRKMARHINEYLAEVAASSKAQHRFGFFGSLPDWQDVDGTLAEIDFLYKTQRLCFGVIALTSYGPKLLGDPAFKPIWGKLQAYKALLFTHPTLLDVRPRHVAGGFPQAIVEYPLSTTRTAADLVLRGTLRAYPDVDVILSHAGGALPFLADRILTSLLVPPVATMAPVLMTPEEAKAEFAKFYYDVSLSNGAAQIGGLLEVADPSRVLFGSDFPFAPQQVVDSQNELHDRFVATHPRGFMVAPGALRQNSQSLLIKHQQGQEIDWNFKVNTERASRL</sequence>
<accession>A0A8H6J767</accession>
<dbReference type="GO" id="GO:0046872">
    <property type="term" value="F:metal ion binding"/>
    <property type="evidence" value="ECO:0007669"/>
    <property type="project" value="UniProtKB-KW"/>
</dbReference>
<keyword evidence="2" id="KW-0479">Metal-binding</keyword>
<proteinExistence type="inferred from homology"/>
<evidence type="ECO:0000256" key="4">
    <source>
        <dbReference type="ARBA" id="ARBA00022833"/>
    </source>
</evidence>
<dbReference type="CDD" id="cd01292">
    <property type="entry name" value="metallo-dependent_hydrolases"/>
    <property type="match status" value="1"/>
</dbReference>
<evidence type="ECO:0000313" key="10">
    <source>
        <dbReference type="EMBL" id="KAF6807261.1"/>
    </source>
</evidence>
<keyword evidence="11" id="KW-1185">Reference proteome</keyword>
<evidence type="ECO:0000256" key="2">
    <source>
        <dbReference type="ARBA" id="ARBA00022723"/>
    </source>
</evidence>
<dbReference type="PANTHER" id="PTHR21240">
    <property type="entry name" value="2-AMINO-3-CARBOXYLMUCONATE-6-SEMIALDEHYDE DECARBOXYLASE"/>
    <property type="match status" value="1"/>
</dbReference>
<dbReference type="GO" id="GO:0047596">
    <property type="term" value="F:6-methylsalicylate decarboxylase activity"/>
    <property type="evidence" value="ECO:0007669"/>
    <property type="project" value="UniProtKB-EC"/>
</dbReference>
<gene>
    <name evidence="10" type="ORF">CSOJ01_08299</name>
</gene>
<dbReference type="PANTHER" id="PTHR21240:SF29">
    <property type="entry name" value="AMIDOHYDROLASE-RELATED DOMAIN-CONTAINING PROTEIN"/>
    <property type="match status" value="1"/>
</dbReference>
<evidence type="ECO:0000313" key="11">
    <source>
        <dbReference type="Proteomes" id="UP000652219"/>
    </source>
</evidence>
<keyword evidence="10" id="KW-0378">Hydrolase</keyword>
<dbReference type="InterPro" id="IPR032465">
    <property type="entry name" value="ACMSD"/>
</dbReference>
<dbReference type="SUPFAM" id="SSF51556">
    <property type="entry name" value="Metallo-dependent hydrolases"/>
    <property type="match status" value="1"/>
</dbReference>
<dbReference type="Pfam" id="PF04909">
    <property type="entry name" value="Amidohydro_2"/>
    <property type="match status" value="1"/>
</dbReference>
<comment type="caution">
    <text evidence="10">The sequence shown here is derived from an EMBL/GenBank/DDBJ whole genome shotgun (WGS) entry which is preliminary data.</text>
</comment>
<dbReference type="EMBL" id="WIGN01000141">
    <property type="protein sequence ID" value="KAF6807261.1"/>
    <property type="molecule type" value="Genomic_DNA"/>
</dbReference>
<dbReference type="AlphaFoldDB" id="A0A8H6J767"/>
<protein>
    <recommendedName>
        <fullName evidence="7">6-methylsalicylate decarboxylase</fullName>
        <ecNumber evidence="7">4.1.1.52</ecNumber>
    </recommendedName>
</protein>
<dbReference type="Gene3D" id="3.20.20.140">
    <property type="entry name" value="Metal-dependent hydrolases"/>
    <property type="match status" value="1"/>
</dbReference>
<evidence type="ECO:0000256" key="5">
    <source>
        <dbReference type="ARBA" id="ARBA00023239"/>
    </source>
</evidence>
<dbReference type="InterPro" id="IPR006680">
    <property type="entry name" value="Amidohydro-rel"/>
</dbReference>